<dbReference type="EMBL" id="CADCTB010000105">
    <property type="protein sequence ID" value="CAA9239795.1"/>
    <property type="molecule type" value="Genomic_DNA"/>
</dbReference>
<name>A0A6J4I479_9ACTN</name>
<organism evidence="2">
    <name type="scientific">uncultured Acidimicrobiales bacterium</name>
    <dbReference type="NCBI Taxonomy" id="310071"/>
    <lineage>
        <taxon>Bacteria</taxon>
        <taxon>Bacillati</taxon>
        <taxon>Actinomycetota</taxon>
        <taxon>Acidimicrobiia</taxon>
        <taxon>Acidimicrobiales</taxon>
        <taxon>environmental samples</taxon>
    </lineage>
</organism>
<sequence>AGRCRGHDGHGPAPVPPLPPRRRNAAAAGVGVLRRPGRLGRRTGARPRRQAGGRGAVPGDAGPTVGPADQQRDALGLRAGVGCAVRACRRIGTVTAPQLWGGLGPRRVLQWLRRPPARQVVQADLGVRRPHPRQGPERPPAVRRGHQRDVPAPAPSGQV</sequence>
<reference evidence="2" key="1">
    <citation type="submission" date="2020-02" db="EMBL/GenBank/DDBJ databases">
        <authorList>
            <person name="Meier V. D."/>
        </authorList>
    </citation>
    <scope>NUCLEOTIDE SEQUENCE</scope>
    <source>
        <strain evidence="2">AVDCRST_MAG10</strain>
    </source>
</reference>
<gene>
    <name evidence="2" type="ORF">AVDCRST_MAG10-1610</name>
</gene>
<dbReference type="AlphaFoldDB" id="A0A6J4I479"/>
<evidence type="ECO:0000313" key="2">
    <source>
        <dbReference type="EMBL" id="CAA9239795.1"/>
    </source>
</evidence>
<accession>A0A6J4I479</accession>
<protein>
    <submittedName>
        <fullName evidence="2">Uncharacterized protein</fullName>
    </submittedName>
</protein>
<proteinExistence type="predicted"/>
<feature type="non-terminal residue" evidence="2">
    <location>
        <position position="1"/>
    </location>
</feature>
<feature type="compositionally biased region" description="Low complexity" evidence="1">
    <location>
        <begin position="25"/>
        <end position="34"/>
    </location>
</feature>
<feature type="region of interest" description="Disordered" evidence="1">
    <location>
        <begin position="1"/>
        <end position="72"/>
    </location>
</feature>
<feature type="non-terminal residue" evidence="2">
    <location>
        <position position="159"/>
    </location>
</feature>
<feature type="compositionally biased region" description="Basic residues" evidence="1">
    <location>
        <begin position="35"/>
        <end position="51"/>
    </location>
</feature>
<evidence type="ECO:0000256" key="1">
    <source>
        <dbReference type="SAM" id="MobiDB-lite"/>
    </source>
</evidence>
<feature type="region of interest" description="Disordered" evidence="1">
    <location>
        <begin position="120"/>
        <end position="159"/>
    </location>
</feature>
<feature type="compositionally biased region" description="Basic and acidic residues" evidence="1">
    <location>
        <begin position="1"/>
        <end position="10"/>
    </location>
</feature>